<dbReference type="EMBL" id="JABFCR010000035">
    <property type="protein sequence ID" value="NNU34196.1"/>
    <property type="molecule type" value="Genomic_DNA"/>
</dbReference>
<sequence length="57" mass="6464">MEIAMKNEGLKLNRIWGTNMGHGYTKAAAKTVDSLLAIARAKEKTRHLQKFILQPIR</sequence>
<comment type="caution">
    <text evidence="1">The sequence shown here is derived from an EMBL/GenBank/DDBJ whole genome shotgun (WGS) entry which is preliminary data.</text>
</comment>
<evidence type="ECO:0000313" key="1">
    <source>
        <dbReference type="EMBL" id="NNU34196.1"/>
    </source>
</evidence>
<reference evidence="1 2" key="1">
    <citation type="submission" date="2020-05" db="EMBL/GenBank/DDBJ databases">
        <authorList>
            <person name="Khan S.A."/>
            <person name="Jeon C.O."/>
            <person name="Chun B.H."/>
        </authorList>
    </citation>
    <scope>NUCLEOTIDE SEQUENCE [LARGE SCALE GENOMIC DNA]</scope>
    <source>
        <strain evidence="1 2">S1162</strain>
    </source>
</reference>
<protein>
    <submittedName>
        <fullName evidence="1">Uncharacterized protein</fullName>
    </submittedName>
</protein>
<dbReference type="RefSeq" id="WP_175269881.1">
    <property type="nucleotide sequence ID" value="NZ_JABFCR010000035.1"/>
</dbReference>
<proteinExistence type="predicted"/>
<keyword evidence="2" id="KW-1185">Reference proteome</keyword>
<organism evidence="1 2">
    <name type="scientific">Mucilaginibacter humi</name>
    <dbReference type="NCBI Taxonomy" id="2732510"/>
    <lineage>
        <taxon>Bacteria</taxon>
        <taxon>Pseudomonadati</taxon>
        <taxon>Bacteroidota</taxon>
        <taxon>Sphingobacteriia</taxon>
        <taxon>Sphingobacteriales</taxon>
        <taxon>Sphingobacteriaceae</taxon>
        <taxon>Mucilaginibacter</taxon>
    </lineage>
</organism>
<name>A0ABX1W1T8_9SPHI</name>
<evidence type="ECO:0000313" key="2">
    <source>
        <dbReference type="Proteomes" id="UP000566071"/>
    </source>
</evidence>
<gene>
    <name evidence="1" type="ORF">HK413_08650</name>
</gene>
<dbReference type="Proteomes" id="UP000566071">
    <property type="component" value="Unassembled WGS sequence"/>
</dbReference>
<accession>A0ABX1W1T8</accession>